<keyword evidence="2" id="KW-0378">Hydrolase</keyword>
<evidence type="ECO:0000256" key="4">
    <source>
        <dbReference type="SAM" id="MobiDB-lite"/>
    </source>
</evidence>
<dbReference type="InterPro" id="IPR001650">
    <property type="entry name" value="Helicase_C-like"/>
</dbReference>
<dbReference type="PANTHER" id="PTHR45626">
    <property type="entry name" value="TRANSCRIPTION TERMINATION FACTOR 2-RELATED"/>
    <property type="match status" value="1"/>
</dbReference>
<protein>
    <recommendedName>
        <fullName evidence="5">Helicase C-terminal domain-containing protein</fullName>
    </recommendedName>
</protein>
<dbReference type="CDD" id="cd18793">
    <property type="entry name" value="SF2_C_SNF"/>
    <property type="match status" value="1"/>
</dbReference>
<evidence type="ECO:0000256" key="3">
    <source>
        <dbReference type="ARBA" id="ARBA00022840"/>
    </source>
</evidence>
<dbReference type="EMBL" id="AJIX01000015">
    <property type="protein sequence ID" value="KGR12572.1"/>
    <property type="molecule type" value="Genomic_DNA"/>
</dbReference>
<dbReference type="Pfam" id="PF00176">
    <property type="entry name" value="SNF2-rel_dom"/>
    <property type="match status" value="1"/>
</dbReference>
<dbReference type="AlphaFoldDB" id="A0AB34PSY5"/>
<dbReference type="GO" id="GO:0005634">
    <property type="term" value="C:nucleus"/>
    <property type="evidence" value="ECO:0007669"/>
    <property type="project" value="TreeGrafter"/>
</dbReference>
<dbReference type="GO" id="GO:0006281">
    <property type="term" value="P:DNA repair"/>
    <property type="evidence" value="ECO:0007669"/>
    <property type="project" value="TreeGrafter"/>
</dbReference>
<dbReference type="Gene3D" id="3.40.50.10810">
    <property type="entry name" value="Tandem AAA-ATPase domain"/>
    <property type="match status" value="1"/>
</dbReference>
<dbReference type="InterPro" id="IPR038718">
    <property type="entry name" value="SNF2-like_sf"/>
</dbReference>
<dbReference type="Proteomes" id="UP000030161">
    <property type="component" value="Unassembled WGS sequence"/>
</dbReference>
<keyword evidence="3" id="KW-0067">ATP-binding</keyword>
<dbReference type="InterPro" id="IPR027417">
    <property type="entry name" value="P-loop_NTPase"/>
</dbReference>
<dbReference type="GO" id="GO:0008094">
    <property type="term" value="F:ATP-dependent activity, acting on DNA"/>
    <property type="evidence" value="ECO:0007669"/>
    <property type="project" value="TreeGrafter"/>
</dbReference>
<accession>A0AB34PSY5</accession>
<comment type="caution">
    <text evidence="6">The sequence shown here is derived from an EMBL/GenBank/DDBJ whole genome shotgun (WGS) entry which is preliminary data.</text>
</comment>
<evidence type="ECO:0000313" key="6">
    <source>
        <dbReference type="EMBL" id="KGR12572.1"/>
    </source>
</evidence>
<dbReference type="GO" id="GO:0016787">
    <property type="term" value="F:hydrolase activity"/>
    <property type="evidence" value="ECO:0007669"/>
    <property type="project" value="UniProtKB-KW"/>
</dbReference>
<keyword evidence="1" id="KW-0547">Nucleotide-binding</keyword>
<dbReference type="SUPFAM" id="SSF52540">
    <property type="entry name" value="P-loop containing nucleoside triphosphate hydrolases"/>
    <property type="match status" value="2"/>
</dbReference>
<evidence type="ECO:0000259" key="5">
    <source>
        <dbReference type="PROSITE" id="PS51194"/>
    </source>
</evidence>
<dbReference type="PROSITE" id="PS51194">
    <property type="entry name" value="HELICASE_CTER"/>
    <property type="match status" value="1"/>
</dbReference>
<gene>
    <name evidence="6" type="ORF">MG3_02651</name>
</gene>
<dbReference type="InterPro" id="IPR049730">
    <property type="entry name" value="SNF2/RAD54-like_C"/>
</dbReference>
<dbReference type="InterPro" id="IPR000330">
    <property type="entry name" value="SNF2_N"/>
</dbReference>
<sequence>MSLNKNIKQKVVAITNDLEKLIPIGTLNFFNLPLDITDLQGVKPSYITPKLDNDLQQWSWLDIDYIIYLLSINHKSINPILFTLKYLLEKSYIQAIYKVVKVTRSYNRSDGTKSIDYLFSMCRIRLYSIPADVEGARHIREYRQLQSKSLKLDRQYASHFEQLLKYLDFSHSNWFIGKQLSIESLLHQGSLLLIDCQCTNELGTASNDELKFHLQRWSNKQSATKFTNDKSHTNNLSNTDTSGDRIKKIYDQIPSPDLSKYMVNEKNYQFIKQSKASISSTTDKLSTLANDSEHQDMIKIDGIKSTLYPFQVKSVGLMLERECIKRRTIMPNFIKLESPLSSNFYFDLFTKRIYLHADVMSLPLGGILGENMGLGKTLMCLSLINLTKYEITKIPSDNFLLYNEIEIHDEIKTLTEICREKIIHSSIPWKLYNLPTSVTANLAKHPGYFCIDLNDHEKNKRSHKSGFLINRNGVDTCKRASRTTGTKSTSYLKLYMSSTTLIIVPDNLFIQWVDEIAHHVEPNFLKILCAANYIKSDQIKDQFLPNPKFVNTIPESPVELIEYDVILISQSCLNKSFANKNRNSQKNGNSQVPSLRQVYWKRLIIDEGHIVQSKTSNAAQICRLLFSERRWAVSGTPTSGLTKIYMEEGEEDTGEKRNSHQAQNNIHVLENQFFAKTELQRLGVLISNFLKLEPYYTQPKLWTQDIINPLINSRYGSELIFSNIINSIIIRHQPNQTNIKLPNFHHEKVILEPCFQDSLSFNLLAAVLAVNAVTSERTGIDYMFHQSNRQQLRRLLSNIQRATFYWTGFQQQDVETLVSICDEALSKSGKYNESDVELLRRSKNIALIALNNQRWTIAQSIHELGYYISKDETNQYVSSVWGISAYTPDVSVFAAPQLLRLQMFWKENWVSSFDNEQTFRDKFENTAKTFWDQYLHQEFKKNDRHVAMDKLIKKNSGAELYTLDNISKSFNDVTPPKRTIDKEAQAQSPPPKKKRKVTFTDAVIEEDERKQKEPPQSKDAYDNVSKDNKTIEKSDRSIPPFDMTGLFKNMNILGTSSAKLTYLATSLLENQRNRIKSIVFFEFEDSAYYLIELLEILKIRHIIYANFITPIKRAQNLYDFSNYDVDKEENNGGICLVMNIAHSSHGLNIIAATHIYFINPVKQESIEAQAIKRAHRIGQTKEVTVKTLYLKGVDELKILSRNEKLKNAKNDKESFDAKEKEDNDNLLEFLDFDNSEHEYAAFPHPISIFS</sequence>
<feature type="compositionally biased region" description="Basic and acidic residues" evidence="4">
    <location>
        <begin position="1007"/>
        <end position="1036"/>
    </location>
</feature>
<name>A0AB34PSY5_CANAX</name>
<dbReference type="PANTHER" id="PTHR45626:SF51">
    <property type="entry name" value="SNF2-RELATED DOMAIN-CONTAINING PROTEIN"/>
    <property type="match status" value="1"/>
</dbReference>
<dbReference type="InterPro" id="IPR014001">
    <property type="entry name" value="Helicase_ATP-bd"/>
</dbReference>
<evidence type="ECO:0000256" key="2">
    <source>
        <dbReference type="ARBA" id="ARBA00022801"/>
    </source>
</evidence>
<feature type="region of interest" description="Disordered" evidence="4">
    <location>
        <begin position="972"/>
        <end position="1037"/>
    </location>
</feature>
<organism evidence="6 7">
    <name type="scientific">Candida albicans P78048</name>
    <dbReference type="NCBI Taxonomy" id="1094989"/>
    <lineage>
        <taxon>Eukaryota</taxon>
        <taxon>Fungi</taxon>
        <taxon>Dikarya</taxon>
        <taxon>Ascomycota</taxon>
        <taxon>Saccharomycotina</taxon>
        <taxon>Pichiomycetes</taxon>
        <taxon>Debaryomycetaceae</taxon>
        <taxon>Candida/Lodderomyces clade</taxon>
        <taxon>Candida</taxon>
    </lineage>
</organism>
<feature type="domain" description="Helicase C-terminal" evidence="5">
    <location>
        <begin position="1067"/>
        <end position="1223"/>
    </location>
</feature>
<dbReference type="GO" id="GO:0005524">
    <property type="term" value="F:ATP binding"/>
    <property type="evidence" value="ECO:0007669"/>
    <property type="project" value="UniProtKB-KW"/>
</dbReference>
<dbReference type="InterPro" id="IPR050628">
    <property type="entry name" value="SNF2_RAD54_helicase_TF"/>
</dbReference>
<proteinExistence type="predicted"/>
<reference evidence="6 7" key="1">
    <citation type="submission" date="2013-12" db="EMBL/GenBank/DDBJ databases">
        <title>The Genome Sequence of Candida albicans P78048.</title>
        <authorList>
            <consortium name="The Broad Institute Genome Sequencing Platform"/>
            <consortium name="The Broad Institute Genome Sequencing Center for Infectious Disease"/>
            <person name="Cuomo C."/>
            <person name="Bennett R."/>
            <person name="Hirakawa M."/>
            <person name="Noverr M."/>
            <person name="Mitchell A."/>
            <person name="Young S.K."/>
            <person name="Zeng Q."/>
            <person name="Gargeya S."/>
            <person name="Fitzgerald M."/>
            <person name="Abouelleil A."/>
            <person name="Alvarado L."/>
            <person name="Berlin A.M."/>
            <person name="Chapman S.B."/>
            <person name="Dewar J."/>
            <person name="Goldberg J."/>
            <person name="Griggs A."/>
            <person name="Gujja S."/>
            <person name="Hansen M."/>
            <person name="Howarth C."/>
            <person name="Imamovic A."/>
            <person name="Larimer J."/>
            <person name="McCowan C."/>
            <person name="Murphy C."/>
            <person name="Pearson M."/>
            <person name="Priest M."/>
            <person name="Roberts A."/>
            <person name="Saif S."/>
            <person name="Shea T."/>
            <person name="Sykes S."/>
            <person name="Wortman J."/>
            <person name="Nusbaum C."/>
            <person name="Birren B."/>
        </authorList>
    </citation>
    <scope>NUCLEOTIDE SEQUENCE [LARGE SCALE GENOMIC DNA]</scope>
    <source>
        <strain evidence="6 7">P78048</strain>
    </source>
</reference>
<dbReference type="SMART" id="SM00487">
    <property type="entry name" value="DEXDc"/>
    <property type="match status" value="1"/>
</dbReference>
<evidence type="ECO:0000256" key="1">
    <source>
        <dbReference type="ARBA" id="ARBA00022741"/>
    </source>
</evidence>
<evidence type="ECO:0000313" key="7">
    <source>
        <dbReference type="Proteomes" id="UP000030161"/>
    </source>
</evidence>
<dbReference type="Gene3D" id="3.40.50.300">
    <property type="entry name" value="P-loop containing nucleotide triphosphate hydrolases"/>
    <property type="match status" value="1"/>
</dbReference>